<feature type="non-terminal residue" evidence="2">
    <location>
        <position position="926"/>
    </location>
</feature>
<dbReference type="EMBL" id="GEDC01024525">
    <property type="protein sequence ID" value="JAS12773.1"/>
    <property type="molecule type" value="Transcribed_RNA"/>
</dbReference>
<name>A0A1B6CHD7_9HEMI</name>
<feature type="region of interest" description="Disordered" evidence="1">
    <location>
        <begin position="39"/>
        <end position="68"/>
    </location>
</feature>
<feature type="region of interest" description="Disordered" evidence="1">
    <location>
        <begin position="154"/>
        <end position="255"/>
    </location>
</feature>
<feature type="region of interest" description="Disordered" evidence="1">
    <location>
        <begin position="591"/>
        <end position="611"/>
    </location>
</feature>
<feature type="compositionally biased region" description="Basic and acidic residues" evidence="1">
    <location>
        <begin position="190"/>
        <end position="255"/>
    </location>
</feature>
<feature type="region of interest" description="Disordered" evidence="1">
    <location>
        <begin position="801"/>
        <end position="843"/>
    </location>
</feature>
<feature type="compositionally biased region" description="Basic and acidic residues" evidence="1">
    <location>
        <begin position="470"/>
        <end position="481"/>
    </location>
</feature>
<evidence type="ECO:0000313" key="2">
    <source>
        <dbReference type="EMBL" id="JAS12773.1"/>
    </source>
</evidence>
<feature type="compositionally biased region" description="Polar residues" evidence="1">
    <location>
        <begin position="171"/>
        <end position="182"/>
    </location>
</feature>
<reference evidence="2" key="1">
    <citation type="submission" date="2015-12" db="EMBL/GenBank/DDBJ databases">
        <title>De novo transcriptome assembly of four potential Pierce s Disease insect vectors from Arizona vineyards.</title>
        <authorList>
            <person name="Tassone E.E."/>
        </authorList>
    </citation>
    <scope>NUCLEOTIDE SEQUENCE</scope>
</reference>
<gene>
    <name evidence="2" type="ORF">g.5199</name>
</gene>
<feature type="region of interest" description="Disordered" evidence="1">
    <location>
        <begin position="467"/>
        <end position="507"/>
    </location>
</feature>
<feature type="compositionally biased region" description="Basic and acidic residues" evidence="1">
    <location>
        <begin position="490"/>
        <end position="507"/>
    </location>
</feature>
<feature type="region of interest" description="Disordered" evidence="1">
    <location>
        <begin position="294"/>
        <end position="323"/>
    </location>
</feature>
<feature type="region of interest" description="Disordered" evidence="1">
    <location>
        <begin position="357"/>
        <end position="376"/>
    </location>
</feature>
<feature type="non-terminal residue" evidence="2">
    <location>
        <position position="1"/>
    </location>
</feature>
<proteinExistence type="predicted"/>
<feature type="compositionally biased region" description="Basic and acidic residues" evidence="1">
    <location>
        <begin position="357"/>
        <end position="366"/>
    </location>
</feature>
<feature type="compositionally biased region" description="Basic and acidic residues" evidence="1">
    <location>
        <begin position="821"/>
        <end position="832"/>
    </location>
</feature>
<accession>A0A1B6CHD7</accession>
<protein>
    <submittedName>
        <fullName evidence="2">Uncharacterized protein</fullName>
    </submittedName>
</protein>
<sequence>FFHFPYQDFPEQKESVQGTILEDLSKESNVPRQVVEEALSVPISEGNGKSVSNGEVPHSEENTNNENTFVFQDKVEEIENMKNEKTFVFQDEEIKNTKIQGGEKLIGEGKEIESTDKYLNEILEIKESNGNEEYEKNTGIESKQSLKTGIFTEEPVTEESKNTELFEEASDSVSEINKSTKLNVGEIETETDKNTEQNSNKEKYEDNQNEKKYFEESETEKMSEIEFEKRKNTTEQVEEIPKTNHVEGKISDQNKGEVFEIESEEKKMEQHEHNSDNETGAKIKVEPLIYITNETEKKQIESEKDVGDTYQKEKNDQDENKEIWTDDLQRRELEKEEIQNVGFHNISDTDEKLIKPNKLGDKEKSDNANIFPKTVISNEGTETSSLEIQKSEDSYENTLAGEKIKNSNDTNIESQKVIQERNKILLNKTVTENVNIPSGKINNEKSQNADINESVISSTTELYHKSLNKSADERNPVEISRKSNNASNTENEKSQNVEDFKESFNNTEKSKNTNEIFVLRKENEYNILKSQSEKYPVTEDTLFDFSDTYYKTGYQKFKAQKEKKEEGKNHDSFYKVSENENLQGNLELVSQTEDKSSNMKMDDDKTKTDINNTNSMYFKKKQNITENEENSQLVGKKNIYNNFEKISPNIEVMKFEGFSEGNLKSDFSDKDSTVPKTRIITKFQGYNLNDTKEGPLTAEKTGIVEPEMVKIKTISKEDYLRNQSKTEDRYNEEVSTLIHHHLIEKDTDQNNLQTKNTQNEYKVEDVKTTKTSPLSMFKMDLSNKKQIELVQEIKSKIDFHNINNENSSDKEKGENLNNDDGSTKTDETRKETLAIPSSHTDNINKKINEQGEKNVDYTSPINTLSERNITENVNGKEKHIDNTKTDETNVEKLAIQSSHTDNINKKINEQGEKNVDYTSPINTLSE</sequence>
<feature type="region of interest" description="Disordered" evidence="1">
    <location>
        <begin position="263"/>
        <end position="282"/>
    </location>
</feature>
<dbReference type="AlphaFoldDB" id="A0A1B6CHD7"/>
<organism evidence="2">
    <name type="scientific">Clastoptera arizonana</name>
    <name type="common">Arizona spittle bug</name>
    <dbReference type="NCBI Taxonomy" id="38151"/>
    <lineage>
        <taxon>Eukaryota</taxon>
        <taxon>Metazoa</taxon>
        <taxon>Ecdysozoa</taxon>
        <taxon>Arthropoda</taxon>
        <taxon>Hexapoda</taxon>
        <taxon>Insecta</taxon>
        <taxon>Pterygota</taxon>
        <taxon>Neoptera</taxon>
        <taxon>Paraneoptera</taxon>
        <taxon>Hemiptera</taxon>
        <taxon>Auchenorrhyncha</taxon>
        <taxon>Cercopoidea</taxon>
        <taxon>Clastopteridae</taxon>
        <taxon>Clastoptera</taxon>
    </lineage>
</organism>
<evidence type="ECO:0000256" key="1">
    <source>
        <dbReference type="SAM" id="MobiDB-lite"/>
    </source>
</evidence>
<feature type="compositionally biased region" description="Basic and acidic residues" evidence="1">
    <location>
        <begin position="592"/>
        <end position="608"/>
    </location>
</feature>